<comment type="similarity">
    <text evidence="10">Belongs to the insect chemoreceptor superfamily. Heteromeric odorant receptor channel (TC 1.A.69) family.</text>
</comment>
<protein>
    <recommendedName>
        <fullName evidence="10">Odorant receptor</fullName>
    </recommendedName>
</protein>
<evidence type="ECO:0000256" key="3">
    <source>
        <dbReference type="ARBA" id="ARBA00022606"/>
    </source>
</evidence>
<feature type="transmembrane region" description="Helical" evidence="10">
    <location>
        <begin position="294"/>
        <end position="314"/>
    </location>
</feature>
<dbReference type="GO" id="GO:0005549">
    <property type="term" value="F:odorant binding"/>
    <property type="evidence" value="ECO:0007669"/>
    <property type="project" value="InterPro"/>
</dbReference>
<keyword evidence="6 10" id="KW-1133">Transmembrane helix</keyword>
<keyword evidence="3 10" id="KW-0716">Sensory transduction</keyword>
<proteinExistence type="inferred from homology"/>
<evidence type="ECO:0000313" key="12">
    <source>
        <dbReference type="Proteomes" id="UP000037069"/>
    </source>
</evidence>
<name>A0A0L0BRF0_LUCCU</name>
<dbReference type="PANTHER" id="PTHR21137">
    <property type="entry name" value="ODORANT RECEPTOR"/>
    <property type="match status" value="1"/>
</dbReference>
<comment type="subcellular location">
    <subcellularLocation>
        <location evidence="1 10">Cell membrane</location>
        <topology evidence="1 10">Multi-pass membrane protein</topology>
    </subcellularLocation>
</comment>
<evidence type="ECO:0000256" key="2">
    <source>
        <dbReference type="ARBA" id="ARBA00022475"/>
    </source>
</evidence>
<dbReference type="InterPro" id="IPR004117">
    <property type="entry name" value="7tm6_olfct_rcpt"/>
</dbReference>
<comment type="caution">
    <text evidence="10">Lacks conserved residue(s) required for the propagation of feature annotation.</text>
</comment>
<evidence type="ECO:0000256" key="8">
    <source>
        <dbReference type="ARBA" id="ARBA00023170"/>
    </source>
</evidence>
<dbReference type="GO" id="GO:0007165">
    <property type="term" value="P:signal transduction"/>
    <property type="evidence" value="ECO:0007669"/>
    <property type="project" value="UniProtKB-KW"/>
</dbReference>
<evidence type="ECO:0000256" key="5">
    <source>
        <dbReference type="ARBA" id="ARBA00022725"/>
    </source>
</evidence>
<gene>
    <name evidence="11" type="ORF">FF38_05300</name>
</gene>
<feature type="transmembrane region" description="Helical" evidence="10">
    <location>
        <begin position="257"/>
        <end position="282"/>
    </location>
</feature>
<evidence type="ECO:0000256" key="1">
    <source>
        <dbReference type="ARBA" id="ARBA00004651"/>
    </source>
</evidence>
<feature type="transmembrane region" description="Helical" evidence="10">
    <location>
        <begin position="76"/>
        <end position="95"/>
    </location>
</feature>
<organism evidence="11 12">
    <name type="scientific">Lucilia cuprina</name>
    <name type="common">Green bottle fly</name>
    <name type="synonym">Australian sheep blowfly</name>
    <dbReference type="NCBI Taxonomy" id="7375"/>
    <lineage>
        <taxon>Eukaryota</taxon>
        <taxon>Metazoa</taxon>
        <taxon>Ecdysozoa</taxon>
        <taxon>Arthropoda</taxon>
        <taxon>Hexapoda</taxon>
        <taxon>Insecta</taxon>
        <taxon>Pterygota</taxon>
        <taxon>Neoptera</taxon>
        <taxon>Endopterygota</taxon>
        <taxon>Diptera</taxon>
        <taxon>Brachycera</taxon>
        <taxon>Muscomorpha</taxon>
        <taxon>Oestroidea</taxon>
        <taxon>Calliphoridae</taxon>
        <taxon>Luciliinae</taxon>
        <taxon>Lucilia</taxon>
    </lineage>
</organism>
<evidence type="ECO:0000256" key="10">
    <source>
        <dbReference type="RuleBase" id="RU351113"/>
    </source>
</evidence>
<dbReference type="GO" id="GO:0005886">
    <property type="term" value="C:plasma membrane"/>
    <property type="evidence" value="ECO:0007669"/>
    <property type="project" value="UniProtKB-SubCell"/>
</dbReference>
<comment type="caution">
    <text evidence="11">The sequence shown here is derived from an EMBL/GenBank/DDBJ whole genome shotgun (WGS) entry which is preliminary data.</text>
</comment>
<dbReference type="OMA" id="CTIGVYM"/>
<keyword evidence="4 10" id="KW-0812">Transmembrane</keyword>
<dbReference type="PANTHER" id="PTHR21137:SF35">
    <property type="entry name" value="ODORANT RECEPTOR 19A-RELATED"/>
    <property type="match status" value="1"/>
</dbReference>
<keyword evidence="5 10" id="KW-0552">Olfaction</keyword>
<dbReference type="GO" id="GO:0004984">
    <property type="term" value="F:olfactory receptor activity"/>
    <property type="evidence" value="ECO:0007669"/>
    <property type="project" value="InterPro"/>
</dbReference>
<keyword evidence="8 10" id="KW-0675">Receptor</keyword>
<dbReference type="EMBL" id="JRES01001467">
    <property type="protein sequence ID" value="KNC22655.1"/>
    <property type="molecule type" value="Genomic_DNA"/>
</dbReference>
<reference evidence="11 12" key="1">
    <citation type="journal article" date="2015" name="Nat. Commun.">
        <title>Lucilia cuprina genome unlocks parasitic fly biology to underpin future interventions.</title>
        <authorList>
            <person name="Anstead C.A."/>
            <person name="Korhonen P.K."/>
            <person name="Young N.D."/>
            <person name="Hall R.S."/>
            <person name="Jex A.R."/>
            <person name="Murali S.C."/>
            <person name="Hughes D.S."/>
            <person name="Lee S.F."/>
            <person name="Perry T."/>
            <person name="Stroehlein A.J."/>
            <person name="Ansell B.R."/>
            <person name="Breugelmans B."/>
            <person name="Hofmann A."/>
            <person name="Qu J."/>
            <person name="Dugan S."/>
            <person name="Lee S.L."/>
            <person name="Chao H."/>
            <person name="Dinh H."/>
            <person name="Han Y."/>
            <person name="Doddapaneni H.V."/>
            <person name="Worley K.C."/>
            <person name="Muzny D.M."/>
            <person name="Ioannidis P."/>
            <person name="Waterhouse R.M."/>
            <person name="Zdobnov E.M."/>
            <person name="James P.J."/>
            <person name="Bagnall N.H."/>
            <person name="Kotze A.C."/>
            <person name="Gibbs R.A."/>
            <person name="Richards S."/>
            <person name="Batterham P."/>
            <person name="Gasser R.B."/>
        </authorList>
    </citation>
    <scope>NUCLEOTIDE SEQUENCE [LARGE SCALE GENOMIC DNA]</scope>
    <source>
        <strain evidence="11 12">LS</strain>
        <tissue evidence="11">Full body</tissue>
    </source>
</reference>
<feature type="transmembrane region" description="Helical" evidence="10">
    <location>
        <begin position="40"/>
        <end position="64"/>
    </location>
</feature>
<dbReference type="Pfam" id="PF02949">
    <property type="entry name" value="7tm_6"/>
    <property type="match status" value="1"/>
</dbReference>
<evidence type="ECO:0000256" key="9">
    <source>
        <dbReference type="ARBA" id="ARBA00023224"/>
    </source>
</evidence>
<dbReference type="AlphaFoldDB" id="A0A0L0BRF0"/>
<accession>A0A0L0BRF0</accession>
<keyword evidence="9 10" id="KW-0807">Transducer</keyword>
<keyword evidence="12" id="KW-1185">Reference proteome</keyword>
<dbReference type="Proteomes" id="UP000037069">
    <property type="component" value="Unassembled WGS sequence"/>
</dbReference>
<evidence type="ECO:0000256" key="6">
    <source>
        <dbReference type="ARBA" id="ARBA00022989"/>
    </source>
</evidence>
<dbReference type="OrthoDB" id="6597368at2759"/>
<sequence>MSFNAKAKVETWQAFKNHWILWKCFGLQPPKRDSKWFVPYIAYAIFLNVTVTLLFPTTLIVNLILSKNLTELCENLYMTTTDVICNIKFLNIFVVRHKLLKVRKILQRLDVRAKTHKEVAILEEGIKLARKCFMTFARLFCCAVISSQMMVYLSSERILMYPAWYPWDWRASKKNYIYAFSYQLYGLIVQATQNLGNDTYPPAYLIILTAQIKALASRIKDLGTNKNTSEEELYKELTDCINDHNTINELFFTIQEVISTTCIAQFVATGLAQCTIGVYMIYVGLHPSKTLNIVIYFSAVTMEIFILCYFGDLYCQANIHLTEAIYACNWMDRDKKFKQAFLVLLQRSQKTNCIMAGNLIPVRMPTFVKVKDFFSSIILMNRSGSVLM</sequence>
<evidence type="ECO:0000313" key="11">
    <source>
        <dbReference type="EMBL" id="KNC22655.1"/>
    </source>
</evidence>
<evidence type="ECO:0000256" key="7">
    <source>
        <dbReference type="ARBA" id="ARBA00023136"/>
    </source>
</evidence>
<keyword evidence="2" id="KW-1003">Cell membrane</keyword>
<keyword evidence="7 10" id="KW-0472">Membrane</keyword>
<evidence type="ECO:0000256" key="4">
    <source>
        <dbReference type="ARBA" id="ARBA00022692"/>
    </source>
</evidence>